<organism evidence="3 4">
    <name type="scientific">Pseudomonas brassicacearum</name>
    <dbReference type="NCBI Taxonomy" id="930166"/>
    <lineage>
        <taxon>Bacteria</taxon>
        <taxon>Pseudomonadati</taxon>
        <taxon>Pseudomonadota</taxon>
        <taxon>Gammaproteobacteria</taxon>
        <taxon>Pseudomonadales</taxon>
        <taxon>Pseudomonadaceae</taxon>
        <taxon>Pseudomonas</taxon>
    </lineage>
</organism>
<reference evidence="3 4" key="1">
    <citation type="submission" date="2016-10" db="EMBL/GenBank/DDBJ databases">
        <title>Comparative genome analysis of multiple Pseudomonas spp. focuses on biocontrol and plant growth promoting traits.</title>
        <authorList>
            <person name="Tao X.-Y."/>
            <person name="Taylor C.G."/>
        </authorList>
    </citation>
    <scope>NUCLEOTIDE SEQUENCE [LARGE SCALE GENOMIC DNA]</scope>
    <source>
        <strain evidence="3 4">38D4</strain>
    </source>
</reference>
<name>A0A423JRE6_9PSED</name>
<evidence type="ECO:0000313" key="3">
    <source>
        <dbReference type="EMBL" id="RON40280.1"/>
    </source>
</evidence>
<keyword evidence="2" id="KW-1133">Transmembrane helix</keyword>
<dbReference type="EMBL" id="MOBO01000006">
    <property type="protein sequence ID" value="RON40280.1"/>
    <property type="molecule type" value="Genomic_DNA"/>
</dbReference>
<dbReference type="AlphaFoldDB" id="A0A423JRE6"/>
<evidence type="ECO:0000313" key="4">
    <source>
        <dbReference type="Proteomes" id="UP000286351"/>
    </source>
</evidence>
<keyword evidence="2" id="KW-0472">Membrane</keyword>
<sequence>MVCLVTAAFAAMLTYENLPKVERVKSMHAMRVGWLKNEYNRVIEMGKLKPGPWNNFGKENVEDVKEKMVSEIENYKNELANLPKERRESVTWAVNIWLCFSIGLYVAGWLGVRGWVDGKCSSLPTWLHLTRQVLWAGFDQHASWP</sequence>
<comment type="caution">
    <text evidence="3">The sequence shown here is derived from an EMBL/GenBank/DDBJ whole genome shotgun (WGS) entry which is preliminary data.</text>
</comment>
<keyword evidence="1" id="KW-0175">Coiled coil</keyword>
<feature type="coiled-coil region" evidence="1">
    <location>
        <begin position="58"/>
        <end position="85"/>
    </location>
</feature>
<gene>
    <name evidence="3" type="ORF">BK664_06865</name>
</gene>
<accession>A0A423JRE6</accession>
<proteinExistence type="predicted"/>
<protein>
    <submittedName>
        <fullName evidence="3">Uncharacterized protein</fullName>
    </submittedName>
</protein>
<evidence type="ECO:0000256" key="2">
    <source>
        <dbReference type="SAM" id="Phobius"/>
    </source>
</evidence>
<keyword evidence="2" id="KW-0812">Transmembrane</keyword>
<evidence type="ECO:0000256" key="1">
    <source>
        <dbReference type="SAM" id="Coils"/>
    </source>
</evidence>
<dbReference type="Proteomes" id="UP000286351">
    <property type="component" value="Unassembled WGS sequence"/>
</dbReference>
<feature type="transmembrane region" description="Helical" evidence="2">
    <location>
        <begin position="92"/>
        <end position="112"/>
    </location>
</feature>